<accession>A0A835PYJ5</accession>
<keyword evidence="4" id="KW-0804">Transcription</keyword>
<comment type="subcellular location">
    <subcellularLocation>
        <location evidence="1">Nucleus</location>
    </subcellularLocation>
</comment>
<dbReference type="InterPro" id="IPR016177">
    <property type="entry name" value="DNA-bd_dom_sf"/>
</dbReference>
<keyword evidence="6" id="KW-1133">Transmembrane helix</keyword>
<dbReference type="GO" id="GO:0003700">
    <property type="term" value="F:DNA-binding transcription factor activity"/>
    <property type="evidence" value="ECO:0007669"/>
    <property type="project" value="InterPro"/>
</dbReference>
<dbReference type="GO" id="GO:0003677">
    <property type="term" value="F:DNA binding"/>
    <property type="evidence" value="ECO:0007669"/>
    <property type="project" value="UniProtKB-KW"/>
</dbReference>
<dbReference type="PANTHER" id="PTHR31860">
    <property type="entry name" value="HEAT-INDUCIBLE TRANSCRIPTION REPRESSOR (DUF639)-RELATED"/>
    <property type="match status" value="1"/>
</dbReference>
<dbReference type="SUPFAM" id="SSF54171">
    <property type="entry name" value="DNA-binding domain"/>
    <property type="match status" value="1"/>
</dbReference>
<keyword evidence="2" id="KW-0805">Transcription regulation</keyword>
<keyword evidence="3" id="KW-0238">DNA-binding</keyword>
<dbReference type="AlphaFoldDB" id="A0A835PYJ5"/>
<keyword evidence="5" id="KW-0539">Nucleus</keyword>
<gene>
    <name evidence="8" type="ORF">HPP92_023464</name>
</gene>
<dbReference type="FunFam" id="3.30.730.10:FF:000001">
    <property type="entry name" value="Ethylene-responsive transcription factor 2"/>
    <property type="match status" value="1"/>
</dbReference>
<dbReference type="Proteomes" id="UP000636800">
    <property type="component" value="Chromosome 12"/>
</dbReference>
<dbReference type="PANTHER" id="PTHR31860:SF5">
    <property type="entry name" value="ARGH (DUF639)"/>
    <property type="match status" value="1"/>
</dbReference>
<evidence type="ECO:0000256" key="6">
    <source>
        <dbReference type="SAM" id="Phobius"/>
    </source>
</evidence>
<dbReference type="InterPro" id="IPR001471">
    <property type="entry name" value="AP2/ERF_dom"/>
</dbReference>
<dbReference type="Pfam" id="PF00847">
    <property type="entry name" value="AP2"/>
    <property type="match status" value="1"/>
</dbReference>
<name>A0A835PYJ5_VANPL</name>
<dbReference type="CDD" id="cd00018">
    <property type="entry name" value="AP2"/>
    <property type="match status" value="1"/>
</dbReference>
<dbReference type="Pfam" id="PF04842">
    <property type="entry name" value="DUF639"/>
    <property type="match status" value="1"/>
</dbReference>
<dbReference type="GO" id="GO:0005634">
    <property type="term" value="C:nucleus"/>
    <property type="evidence" value="ECO:0007669"/>
    <property type="project" value="UniProtKB-SubCell"/>
</dbReference>
<dbReference type="Gene3D" id="3.30.730.10">
    <property type="entry name" value="AP2/ERF domain"/>
    <property type="match status" value="1"/>
</dbReference>
<dbReference type="InterPro" id="IPR006927">
    <property type="entry name" value="DUF639"/>
</dbReference>
<organism evidence="8 9">
    <name type="scientific">Vanilla planifolia</name>
    <name type="common">Vanilla</name>
    <dbReference type="NCBI Taxonomy" id="51239"/>
    <lineage>
        <taxon>Eukaryota</taxon>
        <taxon>Viridiplantae</taxon>
        <taxon>Streptophyta</taxon>
        <taxon>Embryophyta</taxon>
        <taxon>Tracheophyta</taxon>
        <taxon>Spermatophyta</taxon>
        <taxon>Magnoliopsida</taxon>
        <taxon>Liliopsida</taxon>
        <taxon>Asparagales</taxon>
        <taxon>Orchidaceae</taxon>
        <taxon>Vanilloideae</taxon>
        <taxon>Vanilleae</taxon>
        <taxon>Vanilla</taxon>
    </lineage>
</organism>
<keyword evidence="6" id="KW-0812">Transmembrane</keyword>
<keyword evidence="6" id="KW-0472">Membrane</keyword>
<feature type="transmembrane region" description="Helical" evidence="6">
    <location>
        <begin position="599"/>
        <end position="617"/>
    </location>
</feature>
<dbReference type="PRINTS" id="PR00367">
    <property type="entry name" value="ETHRSPELEMNT"/>
</dbReference>
<evidence type="ECO:0000256" key="5">
    <source>
        <dbReference type="ARBA" id="ARBA00023242"/>
    </source>
</evidence>
<evidence type="ECO:0000256" key="4">
    <source>
        <dbReference type="ARBA" id="ARBA00023163"/>
    </source>
</evidence>
<dbReference type="EMBL" id="JADCNL010000012">
    <property type="protein sequence ID" value="KAG0458307.1"/>
    <property type="molecule type" value="Genomic_DNA"/>
</dbReference>
<dbReference type="OrthoDB" id="1612078at2759"/>
<sequence length="712" mass="80702">MATEMAATAATTKEAHYRGVRKRPWGRFAAEIRDPSKKTRTWLGTFDTAEEAARVYDEAARSIHGPKAKTNFSQSASEIKACSATSPEFSDCHFDDEVETKKPFAFDLNLPSALFRILETSENELIQEFEMSIKSPTDEYAKRLVEFCSAKGFERIVHDFGEKTSDEDFSNLSFDMMLAWESSSLSDEESHLVSEESFGKEKEDKKEDLQGHAELMHDDIPLFYSDIMPLLVDEVKNVGEDAFVWSASVLPLAADFVNARFVFETLTALTARRLHYPAYDKFLKEINKCAKYLQNQPEPTGFELAEDEFILHVEGTARTQRVVRHIGATSWPGRLILTNMALYFEASKTLSYENALKIDLSNADLDHQVQAAATGPFGAPLFDKAIIYECSQLPEPVILEFPEFTNSMRRDLWLALIKEVVLMHRFISRFKKEFFEAETTFQTWEVQARTILGIIRLHAAREMLRMAPPPPMNFLIFSLFNELPKGDFVLEELSNSLKKAATLNACSATAILKCLCVAPPIVHKLDAKEGRKPRRQALLKATVEKLRDEGIINSTLVLAELISPIKNIPSWIERIISWERPELSFVALIFSELMIYKEWFGLALGVLLLLVVGRMLCAKFGLIGQQPKEVLVSTTSEKTTMESIVAAQYGIKNLDATVKSMVITLLKIKSILEWRAPKTGRRVTSEQRKNRRLREWWETIPAVSVTVDGNPR</sequence>
<feature type="domain" description="AP2/ERF" evidence="7">
    <location>
        <begin position="16"/>
        <end position="73"/>
    </location>
</feature>
<reference evidence="8 9" key="1">
    <citation type="journal article" date="2020" name="Nat. Food">
        <title>A phased Vanilla planifolia genome enables genetic improvement of flavour and production.</title>
        <authorList>
            <person name="Hasing T."/>
            <person name="Tang H."/>
            <person name="Brym M."/>
            <person name="Khazi F."/>
            <person name="Huang T."/>
            <person name="Chambers A.H."/>
        </authorList>
    </citation>
    <scope>NUCLEOTIDE SEQUENCE [LARGE SCALE GENOMIC DNA]</scope>
    <source>
        <tissue evidence="8">Leaf</tissue>
    </source>
</reference>
<evidence type="ECO:0000313" key="9">
    <source>
        <dbReference type="Proteomes" id="UP000636800"/>
    </source>
</evidence>
<keyword evidence="9" id="KW-1185">Reference proteome</keyword>
<evidence type="ECO:0000256" key="3">
    <source>
        <dbReference type="ARBA" id="ARBA00023125"/>
    </source>
</evidence>
<dbReference type="SMART" id="SM00380">
    <property type="entry name" value="AP2"/>
    <property type="match status" value="1"/>
</dbReference>
<evidence type="ECO:0000256" key="1">
    <source>
        <dbReference type="ARBA" id="ARBA00004123"/>
    </source>
</evidence>
<evidence type="ECO:0000259" key="7">
    <source>
        <dbReference type="PROSITE" id="PS51032"/>
    </source>
</evidence>
<dbReference type="PROSITE" id="PS51032">
    <property type="entry name" value="AP2_ERF"/>
    <property type="match status" value="1"/>
</dbReference>
<comment type="caution">
    <text evidence="8">The sequence shown here is derived from an EMBL/GenBank/DDBJ whole genome shotgun (WGS) entry which is preliminary data.</text>
</comment>
<protein>
    <recommendedName>
        <fullName evidence="7">AP2/ERF domain-containing protein</fullName>
    </recommendedName>
</protein>
<evidence type="ECO:0000313" key="8">
    <source>
        <dbReference type="EMBL" id="KAG0458307.1"/>
    </source>
</evidence>
<dbReference type="InterPro" id="IPR036955">
    <property type="entry name" value="AP2/ERF_dom_sf"/>
</dbReference>
<proteinExistence type="predicted"/>
<evidence type="ECO:0000256" key="2">
    <source>
        <dbReference type="ARBA" id="ARBA00023015"/>
    </source>
</evidence>